<gene>
    <name evidence="1" type="ORF">HME9304_00454</name>
</gene>
<dbReference type="AlphaFoldDB" id="A0A2Z4LNU1"/>
<dbReference type="Pfam" id="PF16267">
    <property type="entry name" value="DUF4920"/>
    <property type="match status" value="1"/>
</dbReference>
<reference evidence="1 2" key="1">
    <citation type="submission" date="2018-06" db="EMBL/GenBank/DDBJ databases">
        <title>Spongiibacterium sp. HME9304 Genome sequencing and assembly.</title>
        <authorList>
            <person name="Kang H."/>
            <person name="Kim H."/>
            <person name="Joh K."/>
        </authorList>
    </citation>
    <scope>NUCLEOTIDE SEQUENCE [LARGE SCALE GENOMIC DNA]</scope>
    <source>
        <strain evidence="1 2">HME9304</strain>
    </source>
</reference>
<sequence length="154" mass="17281">MKVFNILPVIFLLFQITTYGQNSDFQAYGASFELEAGSSVDKTVFKNIAVNDSIAAQLSGTVSEVCKSKGCWMKVDLETGEQVFVKFKDYGFFVPTDSENNQVFLNGLAFLEEVSVDEQRHYAEDAGKSKEEVEKITVPKRTYRFEASGVLMKE</sequence>
<protein>
    <recommendedName>
        <fullName evidence="3">DUF4920 domain-containing protein</fullName>
    </recommendedName>
</protein>
<dbReference type="OrthoDB" id="129527at2"/>
<dbReference type="KEGG" id="spon:HME9304_00454"/>
<evidence type="ECO:0000313" key="1">
    <source>
        <dbReference type="EMBL" id="AWX43466.1"/>
    </source>
</evidence>
<evidence type="ECO:0008006" key="3">
    <source>
        <dbReference type="Google" id="ProtNLM"/>
    </source>
</evidence>
<accession>A0A2Z4LNU1</accession>
<evidence type="ECO:0000313" key="2">
    <source>
        <dbReference type="Proteomes" id="UP000248536"/>
    </source>
</evidence>
<dbReference type="Proteomes" id="UP000248536">
    <property type="component" value="Chromosome"/>
</dbReference>
<proteinExistence type="predicted"/>
<name>A0A2Z4LNU1_9FLAO</name>
<keyword evidence="2" id="KW-1185">Reference proteome</keyword>
<dbReference type="RefSeq" id="WP_112377038.1">
    <property type="nucleotide sequence ID" value="NZ_CP030104.1"/>
</dbReference>
<organism evidence="1 2">
    <name type="scientific">Flagellimonas maritima</name>
    <dbReference type="NCBI Taxonomy" id="1383885"/>
    <lineage>
        <taxon>Bacteria</taxon>
        <taxon>Pseudomonadati</taxon>
        <taxon>Bacteroidota</taxon>
        <taxon>Flavobacteriia</taxon>
        <taxon>Flavobacteriales</taxon>
        <taxon>Flavobacteriaceae</taxon>
        <taxon>Flagellimonas</taxon>
    </lineage>
</organism>
<dbReference type="InterPro" id="IPR032577">
    <property type="entry name" value="DUF4920"/>
</dbReference>
<dbReference type="EMBL" id="CP030104">
    <property type="protein sequence ID" value="AWX43466.1"/>
    <property type="molecule type" value="Genomic_DNA"/>
</dbReference>